<evidence type="ECO:0000313" key="8">
    <source>
        <dbReference type="EMBL" id="RJF85765.1"/>
    </source>
</evidence>
<feature type="transmembrane region" description="Helical" evidence="7">
    <location>
        <begin position="223"/>
        <end position="242"/>
    </location>
</feature>
<evidence type="ECO:0000256" key="3">
    <source>
        <dbReference type="ARBA" id="ARBA00022475"/>
    </source>
</evidence>
<dbReference type="PANTHER" id="PTHR30250:SF10">
    <property type="entry name" value="LIPOPOLYSACCHARIDE BIOSYNTHESIS PROTEIN WZXC"/>
    <property type="match status" value="1"/>
</dbReference>
<feature type="transmembrane region" description="Helical" evidence="7">
    <location>
        <begin position="163"/>
        <end position="184"/>
    </location>
</feature>
<feature type="transmembrane region" description="Helical" evidence="7">
    <location>
        <begin position="132"/>
        <end position="151"/>
    </location>
</feature>
<keyword evidence="5 7" id="KW-1133">Transmembrane helix</keyword>
<evidence type="ECO:0000256" key="7">
    <source>
        <dbReference type="SAM" id="Phobius"/>
    </source>
</evidence>
<keyword evidence="9" id="KW-1185">Reference proteome</keyword>
<reference evidence="8 9" key="1">
    <citation type="submission" date="2018-09" db="EMBL/GenBank/DDBJ databases">
        <authorList>
            <person name="Zhu H."/>
        </authorList>
    </citation>
    <scope>NUCLEOTIDE SEQUENCE [LARGE SCALE GENOMIC DNA]</scope>
    <source>
        <strain evidence="8 9">K2R01-6</strain>
    </source>
</reference>
<dbReference type="RefSeq" id="WP_119764832.1">
    <property type="nucleotide sequence ID" value="NZ_QYUM01000004.1"/>
</dbReference>
<feature type="transmembrane region" description="Helical" evidence="7">
    <location>
        <begin position="60"/>
        <end position="84"/>
    </location>
</feature>
<feature type="transmembrane region" description="Helical" evidence="7">
    <location>
        <begin position="96"/>
        <end position="120"/>
    </location>
</feature>
<organism evidence="8 9">
    <name type="scientific">Sphingomonas cavernae</name>
    <dbReference type="NCBI Taxonomy" id="2320861"/>
    <lineage>
        <taxon>Bacteria</taxon>
        <taxon>Pseudomonadati</taxon>
        <taxon>Pseudomonadota</taxon>
        <taxon>Alphaproteobacteria</taxon>
        <taxon>Sphingomonadales</taxon>
        <taxon>Sphingomonadaceae</taxon>
        <taxon>Sphingomonas</taxon>
    </lineage>
</organism>
<comment type="subcellular location">
    <subcellularLocation>
        <location evidence="1">Cell membrane</location>
        <topology evidence="1">Multi-pass membrane protein</topology>
    </subcellularLocation>
</comment>
<feature type="transmembrane region" description="Helical" evidence="7">
    <location>
        <begin position="374"/>
        <end position="407"/>
    </location>
</feature>
<evidence type="ECO:0000256" key="6">
    <source>
        <dbReference type="ARBA" id="ARBA00023136"/>
    </source>
</evidence>
<evidence type="ECO:0000313" key="9">
    <source>
        <dbReference type="Proteomes" id="UP000286100"/>
    </source>
</evidence>
<feature type="transmembrane region" description="Helical" evidence="7">
    <location>
        <begin position="455"/>
        <end position="478"/>
    </location>
</feature>
<feature type="transmembrane region" description="Helical" evidence="7">
    <location>
        <begin position="300"/>
        <end position="323"/>
    </location>
</feature>
<evidence type="ECO:0000256" key="4">
    <source>
        <dbReference type="ARBA" id="ARBA00022692"/>
    </source>
</evidence>
<dbReference type="PANTHER" id="PTHR30250">
    <property type="entry name" value="PST FAMILY PREDICTED COLANIC ACID TRANSPORTER"/>
    <property type="match status" value="1"/>
</dbReference>
<accession>A0A418W6T5</accession>
<feature type="transmembrane region" description="Helical" evidence="7">
    <location>
        <begin position="190"/>
        <end position="211"/>
    </location>
</feature>
<dbReference type="AlphaFoldDB" id="A0A418W6T5"/>
<dbReference type="OrthoDB" id="7605542at2"/>
<comment type="caution">
    <text evidence="8">The sequence shown here is derived from an EMBL/GenBank/DDBJ whole genome shotgun (WGS) entry which is preliminary data.</text>
</comment>
<keyword evidence="4 7" id="KW-0812">Transmembrane</keyword>
<keyword evidence="6 7" id="KW-0472">Membrane</keyword>
<dbReference type="GO" id="GO:0005886">
    <property type="term" value="C:plasma membrane"/>
    <property type="evidence" value="ECO:0007669"/>
    <property type="project" value="UniProtKB-SubCell"/>
</dbReference>
<evidence type="ECO:0000256" key="1">
    <source>
        <dbReference type="ARBA" id="ARBA00004651"/>
    </source>
</evidence>
<dbReference type="InterPro" id="IPR050833">
    <property type="entry name" value="Poly_Biosynth_Transport"/>
</dbReference>
<name>A0A418W6T5_9SPHN</name>
<evidence type="ECO:0000256" key="5">
    <source>
        <dbReference type="ARBA" id="ARBA00022989"/>
    </source>
</evidence>
<dbReference type="CDD" id="cd13127">
    <property type="entry name" value="MATE_tuaB_like"/>
    <property type="match status" value="1"/>
</dbReference>
<gene>
    <name evidence="8" type="ORF">D3876_17955</name>
</gene>
<proteinExistence type="inferred from homology"/>
<dbReference type="EMBL" id="QYUM01000004">
    <property type="protein sequence ID" value="RJF85765.1"/>
    <property type="molecule type" value="Genomic_DNA"/>
</dbReference>
<sequence length="498" mass="53596">MAERDPGSASDAVSGFDADLRDKTTRSIGWTITRQVSDQLFSFLVFVILARLLTKEAIGIYAMAYVFAEIGRIIATAGLMQIIARAQIADAKLKDTIFWSNIALAIAYVALVWVTAPWIARWVEQPGLVAPLRVLALALPINALGATHMALRLREFGHKTIALRSLLAGIIGGGAAVVAAFAGAGIWALVIQRCLTEAVGAVLAWTSYRWVPGRAFDWQQARHNLGFGGNLTIAQLIFLMIVRVQDLLIGANLGAAAVGTYRVAWRSNEIFANGAIQPFSSVGLQTYSRLQGNPEGLRQAYQAMLGTCAALSFPALVGFGVLSPEIVPLVFGAKWAEAGALGQIFAFMAVPYTLNYFASPVLTAMGNSRRQRTLAVVQLLSTLLLTWLALPFGLMAVAIAYVARSYLTLPLQIRFLRETSGIRWRDTVVAVRAPFIASTAMGVLLWSALAAMKATGWLAVIAAIALGGLFYLGALALLSRFHRQLAAKLLTRKGLVLP</sequence>
<protein>
    <submittedName>
        <fullName evidence="8">Lipopolysaccharide biosynthesis protein</fullName>
    </submittedName>
</protein>
<dbReference type="Pfam" id="PF13440">
    <property type="entry name" value="Polysacc_synt_3"/>
    <property type="match status" value="1"/>
</dbReference>
<dbReference type="Proteomes" id="UP000286100">
    <property type="component" value="Unassembled WGS sequence"/>
</dbReference>
<feature type="transmembrane region" description="Helical" evidence="7">
    <location>
        <begin position="428"/>
        <end position="449"/>
    </location>
</feature>
<evidence type="ECO:0000256" key="2">
    <source>
        <dbReference type="ARBA" id="ARBA00007430"/>
    </source>
</evidence>
<keyword evidence="3" id="KW-1003">Cell membrane</keyword>
<comment type="similarity">
    <text evidence="2">Belongs to the polysaccharide synthase family.</text>
</comment>